<gene>
    <name evidence="1" type="ORF">U9M48_003617</name>
</gene>
<proteinExistence type="predicted"/>
<organism evidence="1 2">
    <name type="scientific">Paspalum notatum var. saurae</name>
    <dbReference type="NCBI Taxonomy" id="547442"/>
    <lineage>
        <taxon>Eukaryota</taxon>
        <taxon>Viridiplantae</taxon>
        <taxon>Streptophyta</taxon>
        <taxon>Embryophyta</taxon>
        <taxon>Tracheophyta</taxon>
        <taxon>Spermatophyta</taxon>
        <taxon>Magnoliopsida</taxon>
        <taxon>Liliopsida</taxon>
        <taxon>Poales</taxon>
        <taxon>Poaceae</taxon>
        <taxon>PACMAD clade</taxon>
        <taxon>Panicoideae</taxon>
        <taxon>Andropogonodae</taxon>
        <taxon>Paspaleae</taxon>
        <taxon>Paspalinae</taxon>
        <taxon>Paspalum</taxon>
    </lineage>
</organism>
<keyword evidence="2" id="KW-1185">Reference proteome</keyword>
<evidence type="ECO:0000313" key="2">
    <source>
        <dbReference type="Proteomes" id="UP001341281"/>
    </source>
</evidence>
<name>A0AAQ3PNA1_PASNO</name>
<dbReference type="Proteomes" id="UP001341281">
    <property type="component" value="Chromosome 01"/>
</dbReference>
<sequence>MNLQDINIQGDQEAQVLQALTTKTFGRTKCFDAFFLVEIGWSNFANITEEGSVLLTQEFLMTLHVDKHAI</sequence>
<evidence type="ECO:0000313" key="1">
    <source>
        <dbReference type="EMBL" id="WVZ52569.1"/>
    </source>
</evidence>
<dbReference type="EMBL" id="CP144745">
    <property type="protein sequence ID" value="WVZ52569.1"/>
    <property type="molecule type" value="Genomic_DNA"/>
</dbReference>
<accession>A0AAQ3PNA1</accession>
<protein>
    <submittedName>
        <fullName evidence="1">Uncharacterized protein</fullName>
    </submittedName>
</protein>
<dbReference type="AlphaFoldDB" id="A0AAQ3PNA1"/>
<reference evidence="1 2" key="1">
    <citation type="submission" date="2024-02" db="EMBL/GenBank/DDBJ databases">
        <title>High-quality chromosome-scale genome assembly of Pensacola bahiagrass (Paspalum notatum Flugge var. saurae).</title>
        <authorList>
            <person name="Vega J.M."/>
            <person name="Podio M."/>
            <person name="Orjuela J."/>
            <person name="Siena L.A."/>
            <person name="Pessino S.C."/>
            <person name="Combes M.C."/>
            <person name="Mariac C."/>
            <person name="Albertini E."/>
            <person name="Pupilli F."/>
            <person name="Ortiz J.P.A."/>
            <person name="Leblanc O."/>
        </authorList>
    </citation>
    <scope>NUCLEOTIDE SEQUENCE [LARGE SCALE GENOMIC DNA]</scope>
    <source>
        <strain evidence="1">R1</strain>
        <tissue evidence="1">Leaf</tissue>
    </source>
</reference>
<feature type="non-terminal residue" evidence="1">
    <location>
        <position position="70"/>
    </location>
</feature>